<feature type="region of interest" description="Disordered" evidence="1">
    <location>
        <begin position="1"/>
        <end position="22"/>
    </location>
</feature>
<reference evidence="3" key="1">
    <citation type="submission" date="2019-12" db="EMBL/GenBank/DDBJ databases">
        <title>Genome sequencing and annotation of Brassica cretica.</title>
        <authorList>
            <person name="Studholme D.J."/>
            <person name="Sarris P.F."/>
        </authorList>
    </citation>
    <scope>NUCLEOTIDE SEQUENCE</scope>
    <source>
        <strain evidence="3">PFS-001/15</strain>
        <strain evidence="2">PFS-102/07</strain>
        <tissue evidence="3">Leaf</tissue>
    </source>
</reference>
<name>A0A8S9H605_BRACR</name>
<feature type="region of interest" description="Disordered" evidence="1">
    <location>
        <begin position="152"/>
        <end position="172"/>
    </location>
</feature>
<dbReference type="AlphaFoldDB" id="A0A8S9H605"/>
<evidence type="ECO:0000256" key="1">
    <source>
        <dbReference type="SAM" id="MobiDB-lite"/>
    </source>
</evidence>
<dbReference type="Proteomes" id="UP000712281">
    <property type="component" value="Unassembled WGS sequence"/>
</dbReference>
<evidence type="ECO:0000313" key="2">
    <source>
        <dbReference type="EMBL" id="KAF2532529.1"/>
    </source>
</evidence>
<comment type="caution">
    <text evidence="3">The sequence shown here is derived from an EMBL/GenBank/DDBJ whole genome shotgun (WGS) entry which is preliminary data.</text>
</comment>
<protein>
    <submittedName>
        <fullName evidence="3">Uncharacterized protein</fullName>
    </submittedName>
</protein>
<sequence>MKTATKLNCSNTSSNSPNKRIRQSVKANSPFWRAGQARACQDGELDQATRSTRHFVLLAILASRITEAILLAILESRITQAILLAILASRTSPTRHFGKKDRTSNRASHFGPVLLAILESRITQSILIAILASWTSPTRHFGELDQSYSPKWRVGSSTPSNSPARRIGPNLMPSVEPRRVNPLFRLDRSYHRSLIIRTAKICIPD</sequence>
<organism evidence="3 4">
    <name type="scientific">Brassica cretica</name>
    <name type="common">Mustard</name>
    <dbReference type="NCBI Taxonomy" id="69181"/>
    <lineage>
        <taxon>Eukaryota</taxon>
        <taxon>Viridiplantae</taxon>
        <taxon>Streptophyta</taxon>
        <taxon>Embryophyta</taxon>
        <taxon>Tracheophyta</taxon>
        <taxon>Spermatophyta</taxon>
        <taxon>Magnoliopsida</taxon>
        <taxon>eudicotyledons</taxon>
        <taxon>Gunneridae</taxon>
        <taxon>Pentapetalae</taxon>
        <taxon>rosids</taxon>
        <taxon>malvids</taxon>
        <taxon>Brassicales</taxon>
        <taxon>Brassicaceae</taxon>
        <taxon>Brassiceae</taxon>
        <taxon>Brassica</taxon>
    </lineage>
</organism>
<feature type="compositionally biased region" description="Polar residues" evidence="1">
    <location>
        <begin position="1"/>
        <end position="18"/>
    </location>
</feature>
<evidence type="ECO:0000313" key="4">
    <source>
        <dbReference type="Proteomes" id="UP000712281"/>
    </source>
</evidence>
<evidence type="ECO:0000313" key="3">
    <source>
        <dbReference type="EMBL" id="KAF2551428.1"/>
    </source>
</evidence>
<dbReference type="EMBL" id="QGKW02001988">
    <property type="protein sequence ID" value="KAF2551428.1"/>
    <property type="molecule type" value="Genomic_DNA"/>
</dbReference>
<proteinExistence type="predicted"/>
<gene>
    <name evidence="3" type="ORF">F2Q68_00034646</name>
    <name evidence="2" type="ORF">F2Q70_00030182</name>
</gene>
<accession>A0A8S9H605</accession>
<dbReference type="EMBL" id="QGKY02002305">
    <property type="protein sequence ID" value="KAF2532529.1"/>
    <property type="molecule type" value="Genomic_DNA"/>
</dbReference>